<protein>
    <recommendedName>
        <fullName evidence="3">CHCH domain-containing protein</fullName>
    </recommendedName>
</protein>
<dbReference type="GO" id="GO:0007005">
    <property type="term" value="P:mitochondrion organization"/>
    <property type="evidence" value="ECO:0007669"/>
    <property type="project" value="InterPro"/>
</dbReference>
<evidence type="ECO:0000313" key="5">
    <source>
        <dbReference type="Proteomes" id="UP001497382"/>
    </source>
</evidence>
<sequence length="144" mass="14630">MPRRGRSAPMRSAPRPASNVPARAPPRQPAPVAQPPPPMAAPQQPGLFAQMATTAAGVAVGSAVGHTLGHALTSGGGSAAEAAPAAVAAPAPAQAPAPQQNACQFEFKQFLECTQNQSDISLCQGFNEVFRQCQQANGLAPQLS</sequence>
<evidence type="ECO:0000313" key="4">
    <source>
        <dbReference type="EMBL" id="CAL1296409.1"/>
    </source>
</evidence>
<organism evidence="4 5">
    <name type="scientific">Larinioides sclopetarius</name>
    <dbReference type="NCBI Taxonomy" id="280406"/>
    <lineage>
        <taxon>Eukaryota</taxon>
        <taxon>Metazoa</taxon>
        <taxon>Ecdysozoa</taxon>
        <taxon>Arthropoda</taxon>
        <taxon>Chelicerata</taxon>
        <taxon>Arachnida</taxon>
        <taxon>Araneae</taxon>
        <taxon>Araneomorphae</taxon>
        <taxon>Entelegynae</taxon>
        <taxon>Araneoidea</taxon>
        <taxon>Araneidae</taxon>
        <taxon>Larinioides</taxon>
    </lineage>
</organism>
<dbReference type="AlphaFoldDB" id="A0AAV2BKI0"/>
<dbReference type="PANTHER" id="PTHR13523">
    <property type="entry name" value="COILED-COIL-HELIX-COILED-COIL-HELIX DOMAIN CONTAINING 2/NUR77"/>
    <property type="match status" value="1"/>
</dbReference>
<dbReference type="InterPro" id="IPR055304">
    <property type="entry name" value="CHCHD2/10-like"/>
</dbReference>
<gene>
    <name evidence="4" type="ORF">LARSCL_LOCUS19772</name>
</gene>
<dbReference type="PANTHER" id="PTHR13523:SF2">
    <property type="entry name" value="COILED-COIL-HELIX-COILED-COIL-HELIX DOMAIN CONTAINING 2, ISOFORM A-RELATED"/>
    <property type="match status" value="1"/>
</dbReference>
<dbReference type="EMBL" id="CAXIEN010000395">
    <property type="protein sequence ID" value="CAL1296409.1"/>
    <property type="molecule type" value="Genomic_DNA"/>
</dbReference>
<proteinExistence type="predicted"/>
<feature type="region of interest" description="Disordered" evidence="2">
    <location>
        <begin position="68"/>
        <end position="100"/>
    </location>
</feature>
<evidence type="ECO:0000259" key="3">
    <source>
        <dbReference type="Pfam" id="PF06747"/>
    </source>
</evidence>
<accession>A0AAV2BKI0</accession>
<comment type="caution">
    <text evidence="4">The sequence shown here is derived from an EMBL/GenBank/DDBJ whole genome shotgun (WGS) entry which is preliminary data.</text>
</comment>
<evidence type="ECO:0000256" key="2">
    <source>
        <dbReference type="SAM" id="MobiDB-lite"/>
    </source>
</evidence>
<feature type="region of interest" description="Disordered" evidence="2">
    <location>
        <begin position="1"/>
        <end position="47"/>
    </location>
</feature>
<keyword evidence="1" id="KW-1015">Disulfide bond</keyword>
<dbReference type="GO" id="GO:0005634">
    <property type="term" value="C:nucleus"/>
    <property type="evidence" value="ECO:0007669"/>
    <property type="project" value="TreeGrafter"/>
</dbReference>
<reference evidence="4 5" key="1">
    <citation type="submission" date="2024-04" db="EMBL/GenBank/DDBJ databases">
        <authorList>
            <person name="Rising A."/>
            <person name="Reimegard J."/>
            <person name="Sonavane S."/>
            <person name="Akerstrom W."/>
            <person name="Nylinder S."/>
            <person name="Hedman E."/>
            <person name="Kallberg Y."/>
        </authorList>
    </citation>
    <scope>NUCLEOTIDE SEQUENCE [LARGE SCALE GENOMIC DNA]</scope>
</reference>
<feature type="domain" description="CHCH" evidence="3">
    <location>
        <begin position="103"/>
        <end position="135"/>
    </location>
</feature>
<dbReference type="Pfam" id="PF06747">
    <property type="entry name" value="CHCH"/>
    <property type="match status" value="1"/>
</dbReference>
<dbReference type="Proteomes" id="UP001497382">
    <property type="component" value="Unassembled WGS sequence"/>
</dbReference>
<name>A0AAV2BKI0_9ARAC</name>
<dbReference type="InterPro" id="IPR010625">
    <property type="entry name" value="CHCH"/>
</dbReference>
<dbReference type="GO" id="GO:0005739">
    <property type="term" value="C:mitochondrion"/>
    <property type="evidence" value="ECO:0007669"/>
    <property type="project" value="TreeGrafter"/>
</dbReference>
<evidence type="ECO:0000256" key="1">
    <source>
        <dbReference type="ARBA" id="ARBA00023157"/>
    </source>
</evidence>
<feature type="compositionally biased region" description="Pro residues" evidence="2">
    <location>
        <begin position="23"/>
        <end position="40"/>
    </location>
</feature>
<feature type="compositionally biased region" description="Low complexity" evidence="2">
    <location>
        <begin position="79"/>
        <end position="100"/>
    </location>
</feature>
<keyword evidence="5" id="KW-1185">Reference proteome</keyword>